<gene>
    <name evidence="3" type="ORF">ACFQMA_19535</name>
</gene>
<organism evidence="3 4">
    <name type="scientific">Halosimplex aquaticum</name>
    <dbReference type="NCBI Taxonomy" id="3026162"/>
    <lineage>
        <taxon>Archaea</taxon>
        <taxon>Methanobacteriati</taxon>
        <taxon>Methanobacteriota</taxon>
        <taxon>Stenosarchaea group</taxon>
        <taxon>Halobacteria</taxon>
        <taxon>Halobacteriales</taxon>
        <taxon>Haloarculaceae</taxon>
        <taxon>Halosimplex</taxon>
    </lineage>
</organism>
<dbReference type="AlphaFoldDB" id="A0ABD5Y9G9"/>
<evidence type="ECO:0000313" key="4">
    <source>
        <dbReference type="Proteomes" id="UP001596432"/>
    </source>
</evidence>
<protein>
    <submittedName>
        <fullName evidence="3">DUF5786 family protein</fullName>
    </submittedName>
</protein>
<dbReference type="RefSeq" id="WP_274323091.1">
    <property type="nucleotide sequence ID" value="NZ_CP118158.1"/>
</dbReference>
<keyword evidence="4" id="KW-1185">Reference proteome</keyword>
<evidence type="ECO:0000259" key="2">
    <source>
        <dbReference type="Pfam" id="PF19099"/>
    </source>
</evidence>
<comment type="caution">
    <text evidence="3">The sequence shown here is derived from an EMBL/GenBank/DDBJ whole genome shotgun (WGS) entry which is preliminary data.</text>
</comment>
<feature type="domain" description="DUF5786" evidence="2">
    <location>
        <begin position="3"/>
        <end position="54"/>
    </location>
</feature>
<reference evidence="3 4" key="1">
    <citation type="journal article" date="2019" name="Int. J. Syst. Evol. Microbiol.">
        <title>The Global Catalogue of Microorganisms (GCM) 10K type strain sequencing project: providing services to taxonomists for standard genome sequencing and annotation.</title>
        <authorList>
            <consortium name="The Broad Institute Genomics Platform"/>
            <consortium name="The Broad Institute Genome Sequencing Center for Infectious Disease"/>
            <person name="Wu L."/>
            <person name="Ma J."/>
        </authorList>
    </citation>
    <scope>NUCLEOTIDE SEQUENCE [LARGE SCALE GENOMIC DNA]</scope>
    <source>
        <strain evidence="3 4">XZYJT29</strain>
    </source>
</reference>
<proteinExistence type="predicted"/>
<evidence type="ECO:0000256" key="1">
    <source>
        <dbReference type="SAM" id="MobiDB-lite"/>
    </source>
</evidence>
<feature type="compositionally biased region" description="Acidic residues" evidence="1">
    <location>
        <begin position="35"/>
        <end position="44"/>
    </location>
</feature>
<dbReference type="Proteomes" id="UP001596432">
    <property type="component" value="Unassembled WGS sequence"/>
</dbReference>
<evidence type="ECO:0000313" key="3">
    <source>
        <dbReference type="EMBL" id="MFC7142015.1"/>
    </source>
</evidence>
<accession>A0ABD5Y9G9</accession>
<sequence length="60" mass="6539">MGFGSYDESEQQDQSVDADEGEGVSVHENDHEGEITFETEASTDDLVDRLSDIKDSADDA</sequence>
<feature type="compositionally biased region" description="Acidic residues" evidence="1">
    <location>
        <begin position="7"/>
        <end position="22"/>
    </location>
</feature>
<dbReference type="GeneID" id="78822347"/>
<dbReference type="Pfam" id="PF19099">
    <property type="entry name" value="DUF5786"/>
    <property type="match status" value="1"/>
</dbReference>
<feature type="compositionally biased region" description="Basic and acidic residues" evidence="1">
    <location>
        <begin position="25"/>
        <end position="34"/>
    </location>
</feature>
<feature type="region of interest" description="Disordered" evidence="1">
    <location>
        <begin position="1"/>
        <end position="44"/>
    </location>
</feature>
<dbReference type="InterPro" id="IPR043902">
    <property type="entry name" value="DUF5786"/>
</dbReference>
<name>A0ABD5Y9G9_9EURY</name>
<dbReference type="EMBL" id="JBHTAS010000001">
    <property type="protein sequence ID" value="MFC7142015.1"/>
    <property type="molecule type" value="Genomic_DNA"/>
</dbReference>